<evidence type="ECO:0000313" key="2">
    <source>
        <dbReference type="Proteomes" id="UP000069902"/>
    </source>
</evidence>
<gene>
    <name evidence="1" type="ORF">PNK_0993</name>
</gene>
<accession>A0A0U5J9Y6</accession>
<dbReference type="AlphaFoldDB" id="A0A0U5J9Y6"/>
<dbReference type="EMBL" id="LN879502">
    <property type="protein sequence ID" value="CUI16616.1"/>
    <property type="molecule type" value="Genomic_DNA"/>
</dbReference>
<dbReference type="KEGG" id="pnl:PNK_0993"/>
<dbReference type="PATRIC" id="fig|389348.3.peg.1092"/>
<proteinExistence type="predicted"/>
<evidence type="ECO:0000313" key="1">
    <source>
        <dbReference type="EMBL" id="CUI16616.1"/>
    </source>
</evidence>
<keyword evidence="2" id="KW-1185">Reference proteome</keyword>
<organism evidence="1 2">
    <name type="scientific">Candidatus Protochlamydia naegleriophila</name>
    <dbReference type="NCBI Taxonomy" id="389348"/>
    <lineage>
        <taxon>Bacteria</taxon>
        <taxon>Pseudomonadati</taxon>
        <taxon>Chlamydiota</taxon>
        <taxon>Chlamydiia</taxon>
        <taxon>Parachlamydiales</taxon>
        <taxon>Parachlamydiaceae</taxon>
        <taxon>Candidatus Protochlamydia</taxon>
    </lineage>
</organism>
<reference evidence="2" key="1">
    <citation type="submission" date="2015-09" db="EMBL/GenBank/DDBJ databases">
        <authorList>
            <person name="Bertelli C."/>
        </authorList>
    </citation>
    <scope>NUCLEOTIDE SEQUENCE [LARGE SCALE GENOMIC DNA]</scope>
    <source>
        <strain evidence="2">KNic</strain>
    </source>
</reference>
<protein>
    <submittedName>
        <fullName evidence="1">Uncharacterized protein</fullName>
    </submittedName>
</protein>
<name>A0A0U5J9Y6_9BACT</name>
<sequence>MSDHINSSIVVIIMQFLSRLSLTALLILGLHLCFTPIQSHECVNEFSLRKHELKEYLLPNDHPLQSALKNIFNDSNMFESPSHWHLAGFQVLDRVHRNLMLARHPSIKNYLFKKFSNPISQKDQVNNYLKRISGARSLRTFIAKNRLQHITVPKKWLYQLPKKFNDSKTKEKTYILIVEEMDICSGGADPFGEVAQKYYHIEDEVLRELCIVLYHFRGLDSMLHNMPFTYQNKIAFIDTEKWKIKRKGYLRNAMQFLSPEKQAYALAIFQELENQNQ</sequence>
<dbReference type="Proteomes" id="UP000069902">
    <property type="component" value="Chromosome cPNK"/>
</dbReference>
<dbReference type="InParanoid" id="A0A0U5J9Y6"/>